<evidence type="ECO:0000313" key="2">
    <source>
        <dbReference type="EMBL" id="QEG13282.1"/>
    </source>
</evidence>
<evidence type="ECO:0000313" key="3">
    <source>
        <dbReference type="Proteomes" id="UP000325316"/>
    </source>
</evidence>
<keyword evidence="1" id="KW-0175">Coiled coil</keyword>
<sequence>MPIKLLLEKYCKASYAYAYGLRVNDNSVKAEQELESIARDLDEAGDNLRKAIKEYNSIALSNRLISLLSNHVFAQGSYLSALLDGRKEEWLAKTLEDYNKSKSDLNDFVKELE</sequence>
<name>A0A5B9NKQ0_9CAUD</name>
<organism evidence="2 3">
    <name type="scientific">Klebsiella phage vB_KaeM_KaAlpha</name>
    <dbReference type="NCBI Taxonomy" id="2591367"/>
    <lineage>
        <taxon>Viruses</taxon>
        <taxon>Duplodnaviria</taxon>
        <taxon>Heunggongvirae</taxon>
        <taxon>Uroviricota</taxon>
        <taxon>Caudoviricetes</taxon>
        <taxon>Pantevenvirales</taxon>
        <taxon>Straboviridae</taxon>
        <taxon>Tevenvirinae</taxon>
        <taxon>Karamvirus</taxon>
        <taxon>Karamvirus pg7</taxon>
    </lineage>
</organism>
<feature type="coiled-coil region" evidence="1">
    <location>
        <begin position="27"/>
        <end position="54"/>
    </location>
</feature>
<reference evidence="2 3" key="1">
    <citation type="submission" date="2019-04" db="EMBL/GenBank/DDBJ databases">
        <authorList>
            <person name="Anderson K.J."/>
            <person name="Thurgood T.L."/>
            <person name="Sharma R."/>
            <person name="Arens D.K."/>
            <person name="Kruger J.L."/>
            <person name="Thompson D.W."/>
            <person name="Casjens S."/>
            <person name="Grose J.H."/>
        </authorList>
    </citation>
    <scope>NUCLEOTIDE SEQUENCE [LARGE SCALE GENOMIC DNA]</scope>
</reference>
<dbReference type="EMBL" id="MN013084">
    <property type="protein sequence ID" value="QEG13282.1"/>
    <property type="molecule type" value="Genomic_DNA"/>
</dbReference>
<dbReference type="Proteomes" id="UP000325316">
    <property type="component" value="Segment"/>
</dbReference>
<evidence type="ECO:0000256" key="1">
    <source>
        <dbReference type="SAM" id="Coils"/>
    </source>
</evidence>
<accession>A0A5B9NKQ0</accession>
<proteinExistence type="predicted"/>
<protein>
    <submittedName>
        <fullName evidence="2">Uncharacterized protein</fullName>
    </submittedName>
</protein>
<gene>
    <name evidence="2" type="ORF">KAALPHA_264</name>
</gene>